<dbReference type="Proteomes" id="UP001595987">
    <property type="component" value="Unassembled WGS sequence"/>
</dbReference>
<evidence type="ECO:0000313" key="5">
    <source>
        <dbReference type="EMBL" id="MFC4652392.1"/>
    </source>
</evidence>
<dbReference type="EMBL" id="JBHSGD010000005">
    <property type="protein sequence ID" value="MFC4652392.1"/>
    <property type="molecule type" value="Genomic_DNA"/>
</dbReference>
<dbReference type="PIRSF" id="PIRSF017292">
    <property type="entry name" value="UCP017292_Znf_CHY"/>
    <property type="match status" value="1"/>
</dbReference>
<evidence type="ECO:0000259" key="4">
    <source>
        <dbReference type="PROSITE" id="PS51266"/>
    </source>
</evidence>
<sequence>MLEEKHIYGKEVDEKGRCAHYHQSNDIAGLKCESCQKYFACYQCHDELMEHLFEPCSKNDSPVICGECKNQLNFDNYARGYCPYCQTAFNPNCHLHWNLYFK</sequence>
<dbReference type="PROSITE" id="PS51266">
    <property type="entry name" value="ZF_CHY"/>
    <property type="match status" value="1"/>
</dbReference>
<gene>
    <name evidence="5" type="ORF">ACFO26_05660</name>
</gene>
<name>A0ABV9JD63_9LACT</name>
<dbReference type="InterPro" id="IPR008913">
    <property type="entry name" value="Znf_CHY"/>
</dbReference>
<keyword evidence="2" id="KW-0863">Zinc-finger</keyword>
<reference evidence="6" key="1">
    <citation type="journal article" date="2019" name="Int. J. Syst. Evol. Microbiol.">
        <title>The Global Catalogue of Microorganisms (GCM) 10K type strain sequencing project: providing services to taxonomists for standard genome sequencing and annotation.</title>
        <authorList>
            <consortium name="The Broad Institute Genomics Platform"/>
            <consortium name="The Broad Institute Genome Sequencing Center for Infectious Disease"/>
            <person name="Wu L."/>
            <person name="Ma J."/>
        </authorList>
    </citation>
    <scope>NUCLEOTIDE SEQUENCE [LARGE SCALE GENOMIC DNA]</scope>
    <source>
        <strain evidence="6">CCUG 63287</strain>
    </source>
</reference>
<accession>A0ABV9JD63</accession>
<feature type="domain" description="CHY-type" evidence="4">
    <location>
        <begin position="11"/>
        <end position="87"/>
    </location>
</feature>
<dbReference type="InterPro" id="IPR037274">
    <property type="entry name" value="Znf_CHY_sf"/>
</dbReference>
<dbReference type="RefSeq" id="WP_213534916.1">
    <property type="nucleotide sequence ID" value="NZ_BOVQ01000004.1"/>
</dbReference>
<comment type="caution">
    <text evidence="5">The sequence shown here is derived from an EMBL/GenBank/DDBJ whole genome shotgun (WGS) entry which is preliminary data.</text>
</comment>
<dbReference type="InterPro" id="IPR016694">
    <property type="entry name" value="UCP017292"/>
</dbReference>
<dbReference type="Pfam" id="PF05495">
    <property type="entry name" value="zf-CHY"/>
    <property type="match status" value="1"/>
</dbReference>
<keyword evidence="6" id="KW-1185">Reference proteome</keyword>
<evidence type="ECO:0000256" key="1">
    <source>
        <dbReference type="ARBA" id="ARBA00022723"/>
    </source>
</evidence>
<proteinExistence type="predicted"/>
<keyword evidence="1" id="KW-0479">Metal-binding</keyword>
<protein>
    <submittedName>
        <fullName evidence="5">CHY zinc finger protein</fullName>
    </submittedName>
</protein>
<dbReference type="SUPFAM" id="SSF161219">
    <property type="entry name" value="CHY zinc finger-like"/>
    <property type="match status" value="1"/>
</dbReference>
<dbReference type="PANTHER" id="PTHR28082">
    <property type="entry name" value="ZINC FINGER PROTEIN"/>
    <property type="match status" value="1"/>
</dbReference>
<dbReference type="PANTHER" id="PTHR28082:SF1">
    <property type="entry name" value="HELPER OF TIM PROTEIN 13"/>
    <property type="match status" value="1"/>
</dbReference>
<organism evidence="5 6">
    <name type="scientific">Lactococcus nasutitermitis</name>
    <dbReference type="NCBI Taxonomy" id="1652957"/>
    <lineage>
        <taxon>Bacteria</taxon>
        <taxon>Bacillati</taxon>
        <taxon>Bacillota</taxon>
        <taxon>Bacilli</taxon>
        <taxon>Lactobacillales</taxon>
        <taxon>Streptococcaceae</taxon>
        <taxon>Lactococcus</taxon>
    </lineage>
</organism>
<dbReference type="InterPro" id="IPR052604">
    <property type="entry name" value="Mito_Tim_assembly_helper"/>
</dbReference>
<evidence type="ECO:0000256" key="2">
    <source>
        <dbReference type="ARBA" id="ARBA00022771"/>
    </source>
</evidence>
<evidence type="ECO:0000313" key="6">
    <source>
        <dbReference type="Proteomes" id="UP001595987"/>
    </source>
</evidence>
<evidence type="ECO:0000256" key="3">
    <source>
        <dbReference type="ARBA" id="ARBA00022833"/>
    </source>
</evidence>
<keyword evidence="3" id="KW-0862">Zinc</keyword>